<dbReference type="EMBL" id="ML738373">
    <property type="protein sequence ID" value="KAE8309042.1"/>
    <property type="molecule type" value="Genomic_DNA"/>
</dbReference>
<name>A0A5N6VKX0_9EURO</name>
<evidence type="ECO:0000313" key="2">
    <source>
        <dbReference type="EMBL" id="KAE8309042.1"/>
    </source>
</evidence>
<protein>
    <submittedName>
        <fullName evidence="2">Uncharacterized protein</fullName>
    </submittedName>
</protein>
<gene>
    <name evidence="2" type="ORF">BDV41DRAFT_549281</name>
</gene>
<sequence>MSKTPLVTNLILLAEALIYHGLICQNNILKAVISSADTVFIPITPEIDTENTGIHYRREKSIVPTKPLKFTQPLVTIVCGAVFATRLNRGKDIPDATQMYAYATWREFFSAICLKH</sequence>
<feature type="chain" id="PRO_5024924794" evidence="1">
    <location>
        <begin position="25"/>
        <end position="116"/>
    </location>
</feature>
<evidence type="ECO:0000313" key="3">
    <source>
        <dbReference type="Proteomes" id="UP000325433"/>
    </source>
</evidence>
<organism evidence="2 3">
    <name type="scientific">Aspergillus transmontanensis</name>
    <dbReference type="NCBI Taxonomy" id="1034304"/>
    <lineage>
        <taxon>Eukaryota</taxon>
        <taxon>Fungi</taxon>
        <taxon>Dikarya</taxon>
        <taxon>Ascomycota</taxon>
        <taxon>Pezizomycotina</taxon>
        <taxon>Eurotiomycetes</taxon>
        <taxon>Eurotiomycetidae</taxon>
        <taxon>Eurotiales</taxon>
        <taxon>Aspergillaceae</taxon>
        <taxon>Aspergillus</taxon>
        <taxon>Aspergillus subgen. Circumdati</taxon>
    </lineage>
</organism>
<evidence type="ECO:0000256" key="1">
    <source>
        <dbReference type="SAM" id="SignalP"/>
    </source>
</evidence>
<dbReference type="Proteomes" id="UP000325433">
    <property type="component" value="Unassembled WGS sequence"/>
</dbReference>
<keyword evidence="1" id="KW-0732">Signal</keyword>
<feature type="signal peptide" evidence="1">
    <location>
        <begin position="1"/>
        <end position="24"/>
    </location>
</feature>
<keyword evidence="3" id="KW-1185">Reference proteome</keyword>
<proteinExistence type="predicted"/>
<reference evidence="3" key="1">
    <citation type="submission" date="2019-04" db="EMBL/GenBank/DDBJ databases">
        <title>Friends and foes A comparative genomics studyof 23 Aspergillus species from section Flavi.</title>
        <authorList>
            <consortium name="DOE Joint Genome Institute"/>
            <person name="Kjaerbolling I."/>
            <person name="Vesth T."/>
            <person name="Frisvad J.C."/>
            <person name="Nybo J.L."/>
            <person name="Theobald S."/>
            <person name="Kildgaard S."/>
            <person name="Isbrandt T."/>
            <person name="Kuo A."/>
            <person name="Sato A."/>
            <person name="Lyhne E.K."/>
            <person name="Kogle M.E."/>
            <person name="Wiebenga A."/>
            <person name="Kun R.S."/>
            <person name="Lubbers R.J."/>
            <person name="Makela M.R."/>
            <person name="Barry K."/>
            <person name="Chovatia M."/>
            <person name="Clum A."/>
            <person name="Daum C."/>
            <person name="Haridas S."/>
            <person name="He G."/>
            <person name="LaButti K."/>
            <person name="Lipzen A."/>
            <person name="Mondo S."/>
            <person name="Riley R."/>
            <person name="Salamov A."/>
            <person name="Simmons B.A."/>
            <person name="Magnuson J.K."/>
            <person name="Henrissat B."/>
            <person name="Mortensen U.H."/>
            <person name="Larsen T.O."/>
            <person name="Devries R.P."/>
            <person name="Grigoriev I.V."/>
            <person name="Machida M."/>
            <person name="Baker S.E."/>
            <person name="Andersen M.R."/>
        </authorList>
    </citation>
    <scope>NUCLEOTIDE SEQUENCE [LARGE SCALE GENOMIC DNA]</scope>
    <source>
        <strain evidence="3">CBS 130015</strain>
    </source>
</reference>
<accession>A0A5N6VKX0</accession>
<dbReference type="AlphaFoldDB" id="A0A5N6VKX0"/>